<dbReference type="InterPro" id="IPR036259">
    <property type="entry name" value="MFS_trans_sf"/>
</dbReference>
<feature type="transmembrane region" description="Helical" evidence="7">
    <location>
        <begin position="12"/>
        <end position="29"/>
    </location>
</feature>
<dbReference type="RefSeq" id="WP_115922212.1">
    <property type="nucleotide sequence ID" value="NZ_QTUA01000001.1"/>
</dbReference>
<name>A0A3D9UP40_9MICO</name>
<keyword evidence="5 7" id="KW-1133">Transmembrane helix</keyword>
<evidence type="ECO:0000256" key="3">
    <source>
        <dbReference type="ARBA" id="ARBA00022475"/>
    </source>
</evidence>
<dbReference type="GO" id="GO:0022857">
    <property type="term" value="F:transmembrane transporter activity"/>
    <property type="evidence" value="ECO:0007669"/>
    <property type="project" value="InterPro"/>
</dbReference>
<dbReference type="Gene3D" id="1.20.1250.20">
    <property type="entry name" value="MFS general substrate transporter like domains"/>
    <property type="match status" value="1"/>
</dbReference>
<protein>
    <submittedName>
        <fullName evidence="9">Putative MFS family arabinose efflux permease</fullName>
    </submittedName>
</protein>
<feature type="transmembrane region" description="Helical" evidence="7">
    <location>
        <begin position="49"/>
        <end position="68"/>
    </location>
</feature>
<feature type="transmembrane region" description="Helical" evidence="7">
    <location>
        <begin position="224"/>
        <end position="246"/>
    </location>
</feature>
<keyword evidence="3" id="KW-1003">Cell membrane</keyword>
<comment type="caution">
    <text evidence="9">The sequence shown here is derived from an EMBL/GenBank/DDBJ whole genome shotgun (WGS) entry which is preliminary data.</text>
</comment>
<dbReference type="PROSITE" id="PS50850">
    <property type="entry name" value="MFS"/>
    <property type="match status" value="1"/>
</dbReference>
<keyword evidence="4 7" id="KW-0812">Transmembrane</keyword>
<dbReference type="EMBL" id="QTUA01000001">
    <property type="protein sequence ID" value="REF30193.1"/>
    <property type="molecule type" value="Genomic_DNA"/>
</dbReference>
<evidence type="ECO:0000256" key="6">
    <source>
        <dbReference type="ARBA" id="ARBA00023136"/>
    </source>
</evidence>
<dbReference type="GO" id="GO:0005886">
    <property type="term" value="C:plasma membrane"/>
    <property type="evidence" value="ECO:0007669"/>
    <property type="project" value="UniProtKB-SubCell"/>
</dbReference>
<dbReference type="OrthoDB" id="9775268at2"/>
<evidence type="ECO:0000256" key="1">
    <source>
        <dbReference type="ARBA" id="ARBA00004651"/>
    </source>
</evidence>
<gene>
    <name evidence="9" type="ORF">DFJ65_1187</name>
</gene>
<dbReference type="Pfam" id="PF05977">
    <property type="entry name" value="MFS_3"/>
    <property type="match status" value="1"/>
</dbReference>
<proteinExistence type="predicted"/>
<feature type="transmembrane region" description="Helical" evidence="7">
    <location>
        <begin position="344"/>
        <end position="366"/>
    </location>
</feature>
<evidence type="ECO:0000313" key="9">
    <source>
        <dbReference type="EMBL" id="REF30193.1"/>
    </source>
</evidence>
<dbReference type="AlphaFoldDB" id="A0A3D9UP40"/>
<evidence type="ECO:0000313" key="10">
    <source>
        <dbReference type="Proteomes" id="UP000256253"/>
    </source>
</evidence>
<feature type="transmembrane region" description="Helical" evidence="7">
    <location>
        <begin position="372"/>
        <end position="394"/>
    </location>
</feature>
<organism evidence="9 10">
    <name type="scientific">Calidifontibacter indicus</name>
    <dbReference type="NCBI Taxonomy" id="419650"/>
    <lineage>
        <taxon>Bacteria</taxon>
        <taxon>Bacillati</taxon>
        <taxon>Actinomycetota</taxon>
        <taxon>Actinomycetes</taxon>
        <taxon>Micrococcales</taxon>
        <taxon>Dermacoccaceae</taxon>
        <taxon>Calidifontibacter</taxon>
    </lineage>
</organism>
<comment type="subcellular location">
    <subcellularLocation>
        <location evidence="1">Cell membrane</location>
        <topology evidence="1">Multi-pass membrane protein</topology>
    </subcellularLocation>
</comment>
<dbReference type="PANTHER" id="PTHR23513:SF11">
    <property type="entry name" value="STAPHYLOFERRIN A TRANSPORTER"/>
    <property type="match status" value="1"/>
</dbReference>
<dbReference type="PANTHER" id="PTHR23513">
    <property type="entry name" value="INTEGRAL MEMBRANE EFFLUX PROTEIN-RELATED"/>
    <property type="match status" value="1"/>
</dbReference>
<reference evidence="9 10" key="1">
    <citation type="submission" date="2018-08" db="EMBL/GenBank/DDBJ databases">
        <title>Sequencing the genomes of 1000 actinobacteria strains.</title>
        <authorList>
            <person name="Klenk H.-P."/>
        </authorList>
    </citation>
    <scope>NUCLEOTIDE SEQUENCE [LARGE SCALE GENOMIC DNA]</scope>
    <source>
        <strain evidence="9 10">DSM 22967</strain>
    </source>
</reference>
<dbReference type="Proteomes" id="UP000256253">
    <property type="component" value="Unassembled WGS sequence"/>
</dbReference>
<feature type="transmembrane region" description="Helical" evidence="7">
    <location>
        <begin position="80"/>
        <end position="100"/>
    </location>
</feature>
<keyword evidence="10" id="KW-1185">Reference proteome</keyword>
<evidence type="ECO:0000256" key="2">
    <source>
        <dbReference type="ARBA" id="ARBA00022448"/>
    </source>
</evidence>
<feature type="transmembrane region" description="Helical" evidence="7">
    <location>
        <begin position="258"/>
        <end position="277"/>
    </location>
</feature>
<keyword evidence="2" id="KW-0813">Transport</keyword>
<evidence type="ECO:0000259" key="8">
    <source>
        <dbReference type="PROSITE" id="PS50850"/>
    </source>
</evidence>
<evidence type="ECO:0000256" key="7">
    <source>
        <dbReference type="SAM" id="Phobius"/>
    </source>
</evidence>
<keyword evidence="6 7" id="KW-0472">Membrane</keyword>
<accession>A0A3D9UP40</accession>
<sequence>MSPTFASLSIYNYRVYAAGAIVSNIGTWMGRVAQDWLVLTELTNHDSTALGIVTGLQFAPVVLLAPLAGTFADRFDKRKLLAISQSALALTAAVLAVLVLTDTAQLWHVYVLALLQGVATALDNPTRQAFVSEMVPPDKLTNAVGLNSASFNGARLIGPAVAGLLIASVGTGPTLVINAFSFVAVLFALSAMHGSELSRPPRGKGRGGVREGLAYVRGRSDIKLLLFVVFMLGTFGMNFQITIALMSTTVFHRGASEYGLLGSVMAIGSLSAALLSARRARPRLRVLFGALIGFTIFSAAAALAPTFWFFGLMLIPTGLFALTVMTTANSAVQLSVSPQMRGRVMALYMAIFMGGTPLGAPMIGWIGDVFGARWTILVGSLAVGFAAAAAILYVMRTDRLTVTLERHPWHLEVVSAGQAAQAITPEQVR</sequence>
<dbReference type="CDD" id="cd06173">
    <property type="entry name" value="MFS_MefA_like"/>
    <property type="match status" value="1"/>
</dbReference>
<feature type="transmembrane region" description="Helical" evidence="7">
    <location>
        <begin position="309"/>
        <end position="332"/>
    </location>
</feature>
<dbReference type="InterPro" id="IPR020846">
    <property type="entry name" value="MFS_dom"/>
</dbReference>
<feature type="transmembrane region" description="Helical" evidence="7">
    <location>
        <begin position="284"/>
        <end position="303"/>
    </location>
</feature>
<dbReference type="InterPro" id="IPR010290">
    <property type="entry name" value="TM_effector"/>
</dbReference>
<evidence type="ECO:0000256" key="5">
    <source>
        <dbReference type="ARBA" id="ARBA00022989"/>
    </source>
</evidence>
<dbReference type="SUPFAM" id="SSF103473">
    <property type="entry name" value="MFS general substrate transporter"/>
    <property type="match status" value="1"/>
</dbReference>
<evidence type="ECO:0000256" key="4">
    <source>
        <dbReference type="ARBA" id="ARBA00022692"/>
    </source>
</evidence>
<feature type="domain" description="Major facilitator superfamily (MFS) profile" evidence="8">
    <location>
        <begin position="1"/>
        <end position="398"/>
    </location>
</feature>